<accession>K6YII5</accession>
<keyword evidence="1" id="KW-0472">Membrane</keyword>
<sequence>MQIQLTNVMRIIIRSSVFFIISILSFSGFAACDSPAHKQFDFWLGTWDVYSTQNKLVGVNKITSQLNGCILKEDYTTPSGYQGQSFNIYDSNNQQWHQTWVDNSGLLLSLNGSFDGHSMILEGPGKSTKGDNIVHRITWTASADNNVRQHWESSQDNGKSWTTLFDGKYVKRK</sequence>
<dbReference type="RefSeq" id="WP_008846210.1">
    <property type="nucleotide sequence ID" value="NZ_BAEN01000070.1"/>
</dbReference>
<evidence type="ECO:0000256" key="1">
    <source>
        <dbReference type="SAM" id="Phobius"/>
    </source>
</evidence>
<keyword evidence="1" id="KW-0812">Transmembrane</keyword>
<evidence type="ECO:0000313" key="3">
    <source>
        <dbReference type="Proteomes" id="UP000006334"/>
    </source>
</evidence>
<dbReference type="eggNOG" id="COG0457">
    <property type="taxonomic scope" value="Bacteria"/>
</dbReference>
<protein>
    <recommendedName>
        <fullName evidence="4">DUF1579 domain-containing protein</fullName>
    </recommendedName>
</protein>
<feature type="transmembrane region" description="Helical" evidence="1">
    <location>
        <begin position="12"/>
        <end position="31"/>
    </location>
</feature>
<dbReference type="Proteomes" id="UP000006334">
    <property type="component" value="Unassembled WGS sequence"/>
</dbReference>
<evidence type="ECO:0000313" key="2">
    <source>
        <dbReference type="EMBL" id="GAC16408.1"/>
    </source>
</evidence>
<organism evidence="2 3">
    <name type="scientific">Aliiglaciecola lipolytica E3</name>
    <dbReference type="NCBI Taxonomy" id="1127673"/>
    <lineage>
        <taxon>Bacteria</taxon>
        <taxon>Pseudomonadati</taxon>
        <taxon>Pseudomonadota</taxon>
        <taxon>Gammaproteobacteria</taxon>
        <taxon>Alteromonadales</taxon>
        <taxon>Alteromonadaceae</taxon>
        <taxon>Aliiglaciecola</taxon>
    </lineage>
</organism>
<gene>
    <name evidence="2" type="ORF">GLIP_3797</name>
</gene>
<dbReference type="EMBL" id="BAEN01000070">
    <property type="protein sequence ID" value="GAC16408.1"/>
    <property type="molecule type" value="Genomic_DNA"/>
</dbReference>
<evidence type="ECO:0008006" key="4">
    <source>
        <dbReference type="Google" id="ProtNLM"/>
    </source>
</evidence>
<dbReference type="AlphaFoldDB" id="K6YII5"/>
<reference evidence="2 3" key="1">
    <citation type="journal article" date="2017" name="Antonie Van Leeuwenhoek">
        <title>Rhizobium rhizosphaerae sp. nov., a novel species isolated from rice rhizosphere.</title>
        <authorList>
            <person name="Zhao J.J."/>
            <person name="Zhang J."/>
            <person name="Zhang R.J."/>
            <person name="Zhang C.W."/>
            <person name="Yin H.Q."/>
            <person name="Zhang X.X."/>
        </authorList>
    </citation>
    <scope>NUCLEOTIDE SEQUENCE [LARGE SCALE GENOMIC DNA]</scope>
    <source>
        <strain evidence="2 3">E3</strain>
    </source>
</reference>
<name>K6YII5_9ALTE</name>
<keyword evidence="3" id="KW-1185">Reference proteome</keyword>
<comment type="caution">
    <text evidence="2">The sequence shown here is derived from an EMBL/GenBank/DDBJ whole genome shotgun (WGS) entry which is preliminary data.</text>
</comment>
<keyword evidence="1" id="KW-1133">Transmembrane helix</keyword>
<dbReference type="STRING" id="1127673.GLIP_3797"/>
<proteinExistence type="predicted"/>